<feature type="transmembrane region" description="Helical" evidence="1">
    <location>
        <begin position="137"/>
        <end position="157"/>
    </location>
</feature>
<organism evidence="2 3">
    <name type="scientific">Compostibacillus humi</name>
    <dbReference type="NCBI Taxonomy" id="1245525"/>
    <lineage>
        <taxon>Bacteria</taxon>
        <taxon>Bacillati</taxon>
        <taxon>Bacillota</taxon>
        <taxon>Bacilli</taxon>
        <taxon>Bacillales</taxon>
        <taxon>Bacillaceae</taxon>
        <taxon>Compostibacillus</taxon>
    </lineage>
</organism>
<keyword evidence="3" id="KW-1185">Reference proteome</keyword>
<reference evidence="2" key="2">
    <citation type="submission" date="2020-09" db="EMBL/GenBank/DDBJ databases">
        <authorList>
            <person name="Sun Q."/>
            <person name="Zhou Y."/>
        </authorList>
    </citation>
    <scope>NUCLEOTIDE SEQUENCE</scope>
    <source>
        <strain evidence="2">CGMCC 1.12360</strain>
    </source>
</reference>
<dbReference type="Proteomes" id="UP000602050">
    <property type="component" value="Unassembled WGS sequence"/>
</dbReference>
<keyword evidence="1" id="KW-1133">Transmembrane helix</keyword>
<gene>
    <name evidence="2" type="ORF">GCM10010978_28420</name>
</gene>
<name>A0A8J2TT47_9BACI</name>
<keyword evidence="1" id="KW-0472">Membrane</keyword>
<dbReference type="RefSeq" id="WP_188393080.1">
    <property type="nucleotide sequence ID" value="NZ_BMEV01000070.1"/>
</dbReference>
<keyword evidence="1" id="KW-0812">Transmembrane</keyword>
<evidence type="ECO:0000313" key="2">
    <source>
        <dbReference type="EMBL" id="GFZ86862.1"/>
    </source>
</evidence>
<feature type="transmembrane region" description="Helical" evidence="1">
    <location>
        <begin position="83"/>
        <end position="104"/>
    </location>
</feature>
<accession>A0A8J2TT47</accession>
<evidence type="ECO:0000313" key="3">
    <source>
        <dbReference type="Proteomes" id="UP000602050"/>
    </source>
</evidence>
<proteinExistence type="predicted"/>
<dbReference type="EMBL" id="BMEV01000070">
    <property type="protein sequence ID" value="GFZ86862.1"/>
    <property type="molecule type" value="Genomic_DNA"/>
</dbReference>
<evidence type="ECO:0000256" key="1">
    <source>
        <dbReference type="SAM" id="Phobius"/>
    </source>
</evidence>
<reference evidence="2" key="1">
    <citation type="journal article" date="2014" name="Int. J. Syst. Evol. Microbiol.">
        <title>Complete genome sequence of Corynebacterium casei LMG S-19264T (=DSM 44701T), isolated from a smear-ripened cheese.</title>
        <authorList>
            <consortium name="US DOE Joint Genome Institute (JGI-PGF)"/>
            <person name="Walter F."/>
            <person name="Albersmeier A."/>
            <person name="Kalinowski J."/>
            <person name="Ruckert C."/>
        </authorList>
    </citation>
    <scope>NUCLEOTIDE SEQUENCE</scope>
    <source>
        <strain evidence="2">CGMCC 1.12360</strain>
    </source>
</reference>
<dbReference type="AlphaFoldDB" id="A0A8J2TT47"/>
<comment type="caution">
    <text evidence="2">The sequence shown here is derived from an EMBL/GenBank/DDBJ whole genome shotgun (WGS) entry which is preliminary data.</text>
</comment>
<feature type="transmembrane region" description="Helical" evidence="1">
    <location>
        <begin position="7"/>
        <end position="29"/>
    </location>
</feature>
<protein>
    <submittedName>
        <fullName evidence="2">Uncharacterized protein</fullName>
    </submittedName>
</protein>
<sequence length="164" mass="18860">MKREIRVSEILLLMGYSFILLFMLSHDWIPLGSFNDIEAIREVKTVKELVTVTIINAGQIILLMGIIIAFIGKKYPIWIKLWLIIHPSCIFAGALIAWWIPYFFGYGAEARAESYEQMFGNTHTFLPVLNGIAPNTIHFLFHLTLLLCIILTIYISLTSRKKEE</sequence>
<feature type="transmembrane region" description="Helical" evidence="1">
    <location>
        <begin position="49"/>
        <end position="71"/>
    </location>
</feature>